<proteinExistence type="predicted"/>
<dbReference type="InterPro" id="IPR000639">
    <property type="entry name" value="Epox_hydrolase-like"/>
</dbReference>
<organism evidence="3 4">
    <name type="scientific">Nodularia spumigena CENA596</name>
    <dbReference type="NCBI Taxonomy" id="1819295"/>
    <lineage>
        <taxon>Bacteria</taxon>
        <taxon>Bacillati</taxon>
        <taxon>Cyanobacteriota</taxon>
        <taxon>Cyanophyceae</taxon>
        <taxon>Nostocales</taxon>
        <taxon>Nodulariaceae</taxon>
        <taxon>Nodularia</taxon>
    </lineage>
</organism>
<dbReference type="PRINTS" id="PR00412">
    <property type="entry name" value="EPOXHYDRLASE"/>
</dbReference>
<dbReference type="GO" id="GO:0016787">
    <property type="term" value="F:hydrolase activity"/>
    <property type="evidence" value="ECO:0007669"/>
    <property type="project" value="UniProtKB-KW"/>
</dbReference>
<dbReference type="PRINTS" id="PR00111">
    <property type="entry name" value="ABHYDROLASE"/>
</dbReference>
<dbReference type="EMBL" id="LWAJ01000164">
    <property type="protein sequence ID" value="KZL49508.1"/>
    <property type="molecule type" value="Genomic_DNA"/>
</dbReference>
<dbReference type="Pfam" id="PF00561">
    <property type="entry name" value="Abhydrolase_1"/>
    <property type="match status" value="1"/>
</dbReference>
<dbReference type="Gene3D" id="3.40.50.1820">
    <property type="entry name" value="alpha/beta hydrolase"/>
    <property type="match status" value="1"/>
</dbReference>
<sequence>MSVIQNSWQHEYIITNGVKLHYVTQGAGPLMLMLHGFPEFWYSWRHQIPEFAQDFQVVALDLRGYNDSDKPKEQSAYVMDEFIKDVEGVIHGLGYDKCILVGHDWGGAIAWSFAYAHPEMVERLIILNLPHPAKFAQGLRTYQQLLRIWYVFLFQLPWLPEFLLQLSDYDAIEKAIQGTAVNQSAFTTADIDAYKNAAAKRGATTAMLNYYRNIFPSLFSQKHWGILAVRTLMIWGENDTALGKELTYDTAAYVNDFKIHYIPDCGHWVQQEKPDLVNQYMREYLVS</sequence>
<dbReference type="Proteomes" id="UP000076555">
    <property type="component" value="Unassembled WGS sequence"/>
</dbReference>
<dbReference type="PANTHER" id="PTHR43329">
    <property type="entry name" value="EPOXIDE HYDROLASE"/>
    <property type="match status" value="1"/>
</dbReference>
<dbReference type="InterPro" id="IPR029058">
    <property type="entry name" value="AB_hydrolase_fold"/>
</dbReference>
<dbReference type="SUPFAM" id="SSF53474">
    <property type="entry name" value="alpha/beta-Hydrolases"/>
    <property type="match status" value="1"/>
</dbReference>
<dbReference type="InterPro" id="IPR000073">
    <property type="entry name" value="AB_hydrolase_1"/>
</dbReference>
<accession>A0A166JBZ4</accession>
<gene>
    <name evidence="3" type="ORF">A2T98_12435</name>
</gene>
<evidence type="ECO:0000259" key="2">
    <source>
        <dbReference type="Pfam" id="PF00561"/>
    </source>
</evidence>
<feature type="domain" description="AB hydrolase-1" evidence="2">
    <location>
        <begin position="29"/>
        <end position="274"/>
    </location>
</feature>
<keyword evidence="1 3" id="KW-0378">Hydrolase</keyword>
<dbReference type="AlphaFoldDB" id="A0A166JBZ4"/>
<dbReference type="OrthoDB" id="9773293at2"/>
<dbReference type="RefSeq" id="WP_063873038.1">
    <property type="nucleotide sequence ID" value="NZ_CAWMRI010000164.1"/>
</dbReference>
<name>A0A166JBZ4_NODSP</name>
<evidence type="ECO:0000313" key="4">
    <source>
        <dbReference type="Proteomes" id="UP000076555"/>
    </source>
</evidence>
<evidence type="ECO:0000313" key="3">
    <source>
        <dbReference type="EMBL" id="KZL49508.1"/>
    </source>
</evidence>
<reference evidence="3 4" key="1">
    <citation type="submission" date="2016-04" db="EMBL/GenBank/DDBJ databases">
        <title>Draft Genome Assembly of the Bloom-forming Cyanobacterium Nodularia spumigena Strain CENA596 in Shrimp Production Ponds.</title>
        <authorList>
            <person name="Popin R.V."/>
            <person name="Rigonato J."/>
            <person name="Abreu V.A."/>
            <person name="Andreote A.P."/>
            <person name="Silveira S.B."/>
            <person name="Odebrecht C."/>
            <person name="Fiore M.F."/>
        </authorList>
    </citation>
    <scope>NUCLEOTIDE SEQUENCE [LARGE SCALE GENOMIC DNA]</scope>
    <source>
        <strain evidence="3 4">CENA596</strain>
    </source>
</reference>
<evidence type="ECO:0000256" key="1">
    <source>
        <dbReference type="ARBA" id="ARBA00022801"/>
    </source>
</evidence>
<protein>
    <submittedName>
        <fullName evidence="3">Epoxide hydrolase</fullName>
    </submittedName>
</protein>
<comment type="caution">
    <text evidence="3">The sequence shown here is derived from an EMBL/GenBank/DDBJ whole genome shotgun (WGS) entry which is preliminary data.</text>
</comment>